<reference evidence="10 11" key="1">
    <citation type="submission" date="2019-04" db="EMBL/GenBank/DDBJ databases">
        <title>Genome sequence of Pelagicola litoralis CL-ES2.</title>
        <authorList>
            <person name="Cao J."/>
        </authorList>
    </citation>
    <scope>NUCLEOTIDE SEQUENCE [LARGE SCALE GENOMIC DNA]</scope>
    <source>
        <strain evidence="10 11">CL-ES2</strain>
    </source>
</reference>
<keyword evidence="3 7" id="KW-0805">Transcription regulation</keyword>
<comment type="caution">
    <text evidence="10">The sequence shown here is derived from an EMBL/GenBank/DDBJ whole genome shotgun (WGS) entry which is preliminary data.</text>
</comment>
<evidence type="ECO:0000256" key="6">
    <source>
        <dbReference type="ARBA" id="ARBA00024936"/>
    </source>
</evidence>
<evidence type="ECO:0000256" key="4">
    <source>
        <dbReference type="ARBA" id="ARBA00023125"/>
    </source>
</evidence>
<evidence type="ECO:0000313" key="10">
    <source>
        <dbReference type="EMBL" id="TKZ17463.1"/>
    </source>
</evidence>
<evidence type="ECO:0000256" key="3">
    <source>
        <dbReference type="ARBA" id="ARBA00023015"/>
    </source>
</evidence>
<dbReference type="NCBIfam" id="TIGR03384">
    <property type="entry name" value="betaine_BetI"/>
    <property type="match status" value="1"/>
</dbReference>
<feature type="domain" description="HTH tetR-type" evidence="9">
    <location>
        <begin position="8"/>
        <end position="68"/>
    </location>
</feature>
<proteinExistence type="inferred from homology"/>
<name>A0A4U7MWW1_9RHOB</name>
<protein>
    <recommendedName>
        <fullName evidence="7">HTH-type transcriptional regulator BetI</fullName>
    </recommendedName>
</protein>
<dbReference type="HAMAP" id="MF_00768">
    <property type="entry name" value="HTH_type_BetI"/>
    <property type="match status" value="1"/>
</dbReference>
<evidence type="ECO:0000256" key="8">
    <source>
        <dbReference type="PROSITE-ProRule" id="PRU00335"/>
    </source>
</evidence>
<dbReference type="PANTHER" id="PTHR30055:SF234">
    <property type="entry name" value="HTH-TYPE TRANSCRIPTIONAL REGULATOR BETI"/>
    <property type="match status" value="1"/>
</dbReference>
<comment type="function">
    <text evidence="7">Repressor involved in choline regulation of the bet genes.</text>
</comment>
<dbReference type="Pfam" id="PF13977">
    <property type="entry name" value="TetR_C_6"/>
    <property type="match status" value="1"/>
</dbReference>
<comment type="pathway">
    <text evidence="1 7">Amine and polyamine biosynthesis; betaine biosynthesis via choline pathway [regulation].</text>
</comment>
<dbReference type="GO" id="GO:0045892">
    <property type="term" value="P:negative regulation of DNA-templated transcription"/>
    <property type="evidence" value="ECO:0007669"/>
    <property type="project" value="UniProtKB-UniRule"/>
</dbReference>
<dbReference type="InterPro" id="IPR001647">
    <property type="entry name" value="HTH_TetR"/>
</dbReference>
<keyword evidence="11" id="KW-1185">Reference proteome</keyword>
<dbReference type="NCBIfam" id="NF001978">
    <property type="entry name" value="PRK00767.1"/>
    <property type="match status" value="1"/>
</dbReference>
<evidence type="ECO:0000256" key="7">
    <source>
        <dbReference type="HAMAP-Rule" id="MF_00768"/>
    </source>
</evidence>
<dbReference type="GO" id="GO:0019285">
    <property type="term" value="P:glycine betaine biosynthetic process from choline"/>
    <property type="evidence" value="ECO:0007669"/>
    <property type="project" value="UniProtKB-UniRule"/>
</dbReference>
<evidence type="ECO:0000256" key="1">
    <source>
        <dbReference type="ARBA" id="ARBA00004719"/>
    </source>
</evidence>
<evidence type="ECO:0000259" key="9">
    <source>
        <dbReference type="PROSITE" id="PS50977"/>
    </source>
</evidence>
<keyword evidence="2 7" id="KW-0678">Repressor</keyword>
<dbReference type="UniPathway" id="UPA00529"/>
<dbReference type="OrthoDB" id="7618612at2"/>
<feature type="DNA-binding region" description="H-T-H motif" evidence="7 8">
    <location>
        <begin position="31"/>
        <end position="50"/>
    </location>
</feature>
<dbReference type="SUPFAM" id="SSF46689">
    <property type="entry name" value="Homeodomain-like"/>
    <property type="match status" value="1"/>
</dbReference>
<dbReference type="EMBL" id="SULI01000022">
    <property type="protein sequence ID" value="TKZ17463.1"/>
    <property type="molecule type" value="Genomic_DNA"/>
</dbReference>
<keyword evidence="5 7" id="KW-0804">Transcription</keyword>
<dbReference type="InterPro" id="IPR050109">
    <property type="entry name" value="HTH-type_TetR-like_transc_reg"/>
</dbReference>
<dbReference type="InterPro" id="IPR036271">
    <property type="entry name" value="Tet_transcr_reg_TetR-rel_C_sf"/>
</dbReference>
<dbReference type="InterPro" id="IPR017757">
    <property type="entry name" value="Tscrpt_rep_BetI"/>
</dbReference>
<accession>A0A4U7MWW1</accession>
<evidence type="ECO:0000256" key="5">
    <source>
        <dbReference type="ARBA" id="ARBA00023163"/>
    </source>
</evidence>
<dbReference type="Gene3D" id="1.10.357.10">
    <property type="entry name" value="Tetracycline Repressor, domain 2"/>
    <property type="match status" value="1"/>
</dbReference>
<evidence type="ECO:0000313" key="11">
    <source>
        <dbReference type="Proteomes" id="UP000306575"/>
    </source>
</evidence>
<sequence>MPKVGMKPIRREALVKATIAEIGRTGSLDVTVSQIAKRAGMSSALAHHYFGGKEQIFLAAMRHILSIYGAEVRGALSMADTDQARIEAIIRASFSTTNFKQEVVSAWLNFYVLAQSSNEAKRLLRVYQRRIASNLTYSLRPLVGERASDLAYGMAALVDGIYLRTGLGANASNPDNAVSLVLSWLQSERLSE</sequence>
<dbReference type="GO" id="GO:0003700">
    <property type="term" value="F:DNA-binding transcription factor activity"/>
    <property type="evidence" value="ECO:0007669"/>
    <property type="project" value="UniProtKB-UniRule"/>
</dbReference>
<dbReference type="SUPFAM" id="SSF48498">
    <property type="entry name" value="Tetracyclin repressor-like, C-terminal domain"/>
    <property type="match status" value="1"/>
</dbReference>
<gene>
    <name evidence="7 10" type="primary">betI</name>
    <name evidence="10" type="ORF">FAP39_14350</name>
</gene>
<dbReference type="PANTHER" id="PTHR30055">
    <property type="entry name" value="HTH-TYPE TRANSCRIPTIONAL REGULATOR RUTR"/>
    <property type="match status" value="1"/>
</dbReference>
<evidence type="ECO:0000256" key="2">
    <source>
        <dbReference type="ARBA" id="ARBA00022491"/>
    </source>
</evidence>
<dbReference type="InterPro" id="IPR009057">
    <property type="entry name" value="Homeodomain-like_sf"/>
</dbReference>
<dbReference type="AlphaFoldDB" id="A0A4U7MWW1"/>
<dbReference type="GO" id="GO:0000976">
    <property type="term" value="F:transcription cis-regulatory region binding"/>
    <property type="evidence" value="ECO:0007669"/>
    <property type="project" value="TreeGrafter"/>
</dbReference>
<dbReference type="Pfam" id="PF00440">
    <property type="entry name" value="TetR_N"/>
    <property type="match status" value="1"/>
</dbReference>
<comment type="function">
    <text evidence="6">Repressor involved in the biosynthesis of the osmoprotectant glycine betaine. It represses transcription of the choline transporter BetT and the genes of BetAB involved in the synthesis of glycine betaine.</text>
</comment>
<dbReference type="PROSITE" id="PS50977">
    <property type="entry name" value="HTH_TETR_2"/>
    <property type="match status" value="1"/>
</dbReference>
<organism evidence="10 11">
    <name type="scientific">Shimia litoralis</name>
    <dbReference type="NCBI Taxonomy" id="420403"/>
    <lineage>
        <taxon>Bacteria</taxon>
        <taxon>Pseudomonadati</taxon>
        <taxon>Pseudomonadota</taxon>
        <taxon>Alphaproteobacteria</taxon>
        <taxon>Rhodobacterales</taxon>
        <taxon>Roseobacteraceae</taxon>
    </lineage>
</organism>
<keyword evidence="4 7" id="KW-0238">DNA-binding</keyword>
<dbReference type="RefSeq" id="WP_138017071.1">
    <property type="nucleotide sequence ID" value="NZ_SULI01000022.1"/>
</dbReference>
<dbReference type="InterPro" id="IPR039538">
    <property type="entry name" value="BetI_C"/>
</dbReference>
<dbReference type="Proteomes" id="UP000306575">
    <property type="component" value="Unassembled WGS sequence"/>
</dbReference>